<evidence type="ECO:0000313" key="2">
    <source>
        <dbReference type="EMBL" id="MCY9608507.1"/>
    </source>
</evidence>
<dbReference type="RefSeq" id="WP_115057797.1">
    <property type="nucleotide sequence ID" value="NZ_JAMDMA010000007.1"/>
</dbReference>
<gene>
    <name evidence="2" type="ORF">M5W83_15270</name>
</gene>
<reference evidence="2 3" key="1">
    <citation type="submission" date="2022-05" db="EMBL/GenBank/DDBJ databases">
        <title>Genome Sequencing of Bee-Associated Microbes.</title>
        <authorList>
            <person name="Dunlap C."/>
        </authorList>
    </citation>
    <scope>NUCLEOTIDE SEQUENCE [LARGE SCALE GENOMIC DNA]</scope>
    <source>
        <strain evidence="2 3">NRRL B-14613</strain>
    </source>
</reference>
<protein>
    <submittedName>
        <fullName evidence="2">Uncharacterized protein</fullName>
    </submittedName>
</protein>
<dbReference type="EMBL" id="JAMDMM010000027">
    <property type="protein sequence ID" value="MCY9608507.1"/>
    <property type="molecule type" value="Genomic_DNA"/>
</dbReference>
<dbReference type="InterPro" id="IPR011048">
    <property type="entry name" value="Haem_d1_sf"/>
</dbReference>
<proteinExistence type="predicted"/>
<dbReference type="PROSITE" id="PS50012">
    <property type="entry name" value="RCC1_3"/>
    <property type="match status" value="1"/>
</dbReference>
<evidence type="ECO:0000256" key="1">
    <source>
        <dbReference type="SAM" id="Phobius"/>
    </source>
</evidence>
<dbReference type="Gene3D" id="2.130.10.30">
    <property type="entry name" value="Regulator of chromosome condensation 1/beta-lactamase-inhibitor protein II"/>
    <property type="match status" value="3"/>
</dbReference>
<accession>A0ABT4FWH1</accession>
<keyword evidence="1" id="KW-0472">Membrane</keyword>
<feature type="transmembrane region" description="Helical" evidence="1">
    <location>
        <begin position="22"/>
        <end position="42"/>
    </location>
</feature>
<dbReference type="PANTHER" id="PTHR45982">
    <property type="entry name" value="REGULATOR OF CHROMOSOME CONDENSATION"/>
    <property type="match status" value="1"/>
</dbReference>
<evidence type="ECO:0000313" key="3">
    <source>
        <dbReference type="Proteomes" id="UP001209276"/>
    </source>
</evidence>
<name>A0ABT4FWH1_PANTH</name>
<keyword evidence="3" id="KW-1185">Reference proteome</keyword>
<keyword evidence="1" id="KW-1133">Transmembrane helix</keyword>
<comment type="caution">
    <text evidence="2">The sequence shown here is derived from an EMBL/GenBank/DDBJ whole genome shotgun (WGS) entry which is preliminary data.</text>
</comment>
<dbReference type="Proteomes" id="UP001209276">
    <property type="component" value="Unassembled WGS sequence"/>
</dbReference>
<keyword evidence="1" id="KW-0812">Transmembrane</keyword>
<dbReference type="PANTHER" id="PTHR45982:SF1">
    <property type="entry name" value="REGULATOR OF CHROMOSOME CONDENSATION"/>
    <property type="match status" value="1"/>
</dbReference>
<sequence length="600" mass="62969">MGIHRKEAGHPPARNAEKRIKFMVKAILIAAVVMLAALPYGYPSPVQAEAKTMSIQQVLHNQKRLAAANEHYMAVNSDGSVKTWGTRLKGEPSVPKNLRDVVAVASSRNAAFALKKDGTIAQWGAGASLHSSQSGTALSKIKDAVSISANLGTLFIVHRNGKISYYHHINDGGNGKLSIPAGLKNVADVSSGPYHVLALKKDGTVAAWGKNYEGMAKVPPGLNNVAAVAAGSSVSAALRKDGTAVAWGNGFPKGKIHEAPYRDIVGLSAGFSEIYLLRADGSLAVWREQTISPIAGLPKLMAISVQGDDGLLGMNLDGSVMQLDVPRQIQLPERSATGIVSLSSNYAEYAAVHQDGTVSTWSRYRASESGKIPAAATDMAAVSLSSNKHALALKRDGTVVAWGSNEQGEATVPVGLSDVMAVSAGYEYSLALRKDGTVAAWGSDKFNDVAGAAGLTDVAAIAAGTPNLALKRDGTIVAWGYGAHRFPEGIPASVAMANAGGSFSAALHEDGSITVWDDSRNIVTINDFRDREQAATSIHLGGEGELWTLLKDGSAIAFDCSTGAELQRIGKDIHLVQVSGDIGIRSNGELIPLEPYLNRR</sequence>
<dbReference type="Pfam" id="PF13540">
    <property type="entry name" value="RCC1_2"/>
    <property type="match status" value="3"/>
</dbReference>
<dbReference type="InterPro" id="IPR051553">
    <property type="entry name" value="Ran_GTPase-activating"/>
</dbReference>
<dbReference type="SUPFAM" id="SSF51004">
    <property type="entry name" value="C-terminal (heme d1) domain of cytochrome cd1-nitrite reductase"/>
    <property type="match status" value="1"/>
</dbReference>
<dbReference type="InterPro" id="IPR000408">
    <property type="entry name" value="Reg_chr_condens"/>
</dbReference>
<dbReference type="InterPro" id="IPR009091">
    <property type="entry name" value="RCC1/BLIP-II"/>
</dbReference>
<dbReference type="SUPFAM" id="SSF50985">
    <property type="entry name" value="RCC1/BLIP-II"/>
    <property type="match status" value="1"/>
</dbReference>
<organism evidence="2 3">
    <name type="scientific">Paenibacillus thiaminolyticus</name>
    <name type="common">Bacillus thiaminolyticus</name>
    <dbReference type="NCBI Taxonomy" id="49283"/>
    <lineage>
        <taxon>Bacteria</taxon>
        <taxon>Bacillati</taxon>
        <taxon>Bacillota</taxon>
        <taxon>Bacilli</taxon>
        <taxon>Bacillales</taxon>
        <taxon>Paenibacillaceae</taxon>
        <taxon>Paenibacillus</taxon>
    </lineage>
</organism>